<evidence type="ECO:0000313" key="14">
    <source>
        <dbReference type="Proteomes" id="UP000324143"/>
    </source>
</evidence>
<gene>
    <name evidence="7 13" type="primary">purF</name>
    <name evidence="13" type="ORF">FXF47_00105</name>
</gene>
<feature type="binding site" evidence="7 10">
    <location>
        <position position="359"/>
    </location>
    <ligand>
        <name>Mg(2+)</name>
        <dbReference type="ChEBI" id="CHEBI:18420"/>
    </ligand>
</feature>
<dbReference type="InterPro" id="IPR017932">
    <property type="entry name" value="GATase_2_dom"/>
</dbReference>
<dbReference type="EMBL" id="VSIX01000003">
    <property type="protein sequence ID" value="TYB32175.1"/>
    <property type="molecule type" value="Genomic_DNA"/>
</dbReference>
<dbReference type="NCBIfam" id="TIGR01134">
    <property type="entry name" value="purF"/>
    <property type="match status" value="1"/>
</dbReference>
<feature type="binding site" evidence="7 11">
    <location>
        <position position="247"/>
    </location>
    <ligand>
        <name>[4Fe-4S] cluster</name>
        <dbReference type="ChEBI" id="CHEBI:49883"/>
    </ligand>
</feature>
<keyword evidence="7 10" id="KW-0460">Magnesium</keyword>
<dbReference type="Proteomes" id="UP000324143">
    <property type="component" value="Unassembled WGS sequence"/>
</dbReference>
<dbReference type="InterPro" id="IPR000836">
    <property type="entry name" value="PRTase_dom"/>
</dbReference>
<comment type="caution">
    <text evidence="13">The sequence shown here is derived from an EMBL/GenBank/DDBJ whole genome shotgun (WGS) entry which is preliminary data.</text>
</comment>
<comment type="catalytic activity">
    <reaction evidence="7 8">
        <text>5-phospho-beta-D-ribosylamine + L-glutamate + diphosphate = 5-phospho-alpha-D-ribose 1-diphosphate + L-glutamine + H2O</text>
        <dbReference type="Rhea" id="RHEA:14905"/>
        <dbReference type="ChEBI" id="CHEBI:15377"/>
        <dbReference type="ChEBI" id="CHEBI:29985"/>
        <dbReference type="ChEBI" id="CHEBI:33019"/>
        <dbReference type="ChEBI" id="CHEBI:58017"/>
        <dbReference type="ChEBI" id="CHEBI:58359"/>
        <dbReference type="ChEBI" id="CHEBI:58681"/>
        <dbReference type="EC" id="2.4.2.14"/>
    </reaction>
</comment>
<evidence type="ECO:0000313" key="13">
    <source>
        <dbReference type="EMBL" id="TYB32175.1"/>
    </source>
</evidence>
<dbReference type="PROSITE" id="PS51278">
    <property type="entry name" value="GATASE_TYPE_2"/>
    <property type="match status" value="1"/>
</dbReference>
<keyword evidence="6 7" id="KW-0315">Glutamine amidotransferase</keyword>
<dbReference type="Pfam" id="PF00156">
    <property type="entry name" value="Pribosyltran"/>
    <property type="match status" value="1"/>
</dbReference>
<evidence type="ECO:0000256" key="9">
    <source>
        <dbReference type="PIRSR" id="PIRSR000485-1"/>
    </source>
</evidence>
<proteinExistence type="inferred from homology"/>
<dbReference type="SUPFAM" id="SSF53271">
    <property type="entry name" value="PRTase-like"/>
    <property type="match status" value="1"/>
</dbReference>
<evidence type="ECO:0000256" key="11">
    <source>
        <dbReference type="PIRSR" id="PIRSR000485-3"/>
    </source>
</evidence>
<keyword evidence="3 7" id="KW-0328">Glycosyltransferase</keyword>
<evidence type="ECO:0000256" key="6">
    <source>
        <dbReference type="ARBA" id="ARBA00022962"/>
    </source>
</evidence>
<evidence type="ECO:0000259" key="12">
    <source>
        <dbReference type="PROSITE" id="PS51278"/>
    </source>
</evidence>
<dbReference type="GO" id="GO:0006189">
    <property type="term" value="P:'de novo' IMP biosynthetic process"/>
    <property type="evidence" value="ECO:0007669"/>
    <property type="project" value="UniProtKB-UniRule"/>
</dbReference>
<dbReference type="EC" id="2.4.2.14" evidence="7"/>
<comment type="function">
    <text evidence="7">Catalyzes the formation of phosphoribosylamine from phosphoribosylpyrophosphate (PRPP) and glutamine.</text>
</comment>
<evidence type="ECO:0000256" key="4">
    <source>
        <dbReference type="ARBA" id="ARBA00022679"/>
    </source>
</evidence>
<feature type="binding site" evidence="7 10">
    <location>
        <position position="360"/>
    </location>
    <ligand>
        <name>Mg(2+)</name>
        <dbReference type="ChEBI" id="CHEBI:18420"/>
    </ligand>
</feature>
<dbReference type="Gene3D" id="3.40.50.2020">
    <property type="match status" value="1"/>
</dbReference>
<comment type="cofactor">
    <cofactor evidence="7 10">
        <name>Mg(2+)</name>
        <dbReference type="ChEBI" id="CHEBI:18420"/>
    </cofactor>
    <text evidence="7 10">Binds 1 Mg(2+) ion per subunit.</text>
</comment>
<keyword evidence="7 11" id="KW-0411">Iron-sulfur</keyword>
<dbReference type="InterPro" id="IPR005854">
    <property type="entry name" value="PurF"/>
</dbReference>
<comment type="similarity">
    <text evidence="2 7 8">In the C-terminal section; belongs to the purine/pyrimidine phosphoribosyltransferase family.</text>
</comment>
<dbReference type="GO" id="GO:0004044">
    <property type="term" value="F:amidophosphoribosyltransferase activity"/>
    <property type="evidence" value="ECO:0007669"/>
    <property type="project" value="UniProtKB-UniRule"/>
</dbReference>
<evidence type="ECO:0000256" key="10">
    <source>
        <dbReference type="PIRSR" id="PIRSR000485-2"/>
    </source>
</evidence>
<feature type="binding site" evidence="7 11">
    <location>
        <position position="454"/>
    </location>
    <ligand>
        <name>[4Fe-4S] cluster</name>
        <dbReference type="ChEBI" id="CHEBI:49883"/>
    </ligand>
</feature>
<dbReference type="HAMAP" id="MF_01931">
    <property type="entry name" value="PurF"/>
    <property type="match status" value="1"/>
</dbReference>
<protein>
    <recommendedName>
        <fullName evidence="7">Amidophosphoribosyltransferase</fullName>
        <shortName evidence="7">ATase</shortName>
        <ecNumber evidence="7">2.4.2.14</ecNumber>
    </recommendedName>
    <alternativeName>
        <fullName evidence="7">Glutamine phosphoribosylpyrophosphate amidotransferase</fullName>
        <shortName evidence="7">GPATase</shortName>
    </alternativeName>
</protein>
<keyword evidence="4 7" id="KW-0808">Transferase</keyword>
<accession>A0A5D0MJU0</accession>
<dbReference type="CDD" id="cd06223">
    <property type="entry name" value="PRTases_typeI"/>
    <property type="match status" value="1"/>
</dbReference>
<evidence type="ECO:0000256" key="3">
    <source>
        <dbReference type="ARBA" id="ARBA00022676"/>
    </source>
</evidence>
<dbReference type="Pfam" id="PF13522">
    <property type="entry name" value="GATase_6"/>
    <property type="match status" value="1"/>
</dbReference>
<evidence type="ECO:0000256" key="8">
    <source>
        <dbReference type="PIRNR" id="PIRNR000485"/>
    </source>
</evidence>
<keyword evidence="7" id="KW-0004">4Fe-4S</keyword>
<evidence type="ECO:0000256" key="2">
    <source>
        <dbReference type="ARBA" id="ARBA00010138"/>
    </source>
</evidence>
<dbReference type="GO" id="GO:0009113">
    <property type="term" value="P:purine nucleobase biosynthetic process"/>
    <property type="evidence" value="ECO:0007669"/>
    <property type="project" value="UniProtKB-UniRule"/>
</dbReference>
<sequence length="485" mass="55647">MCGIVGIIGENNVQYDLSIALQTIQHRGQDSCGIATKKKKKFYLEKDDGMVKDVFTEKKLKEFKGNMGIGHVRYPTMGSAGKVNAQPFFANQPGIFMAHNGNIINYHKLRKKLLEKSLYLTSNCDIEPVLYILSEELLKIKKKNFKTNDLILALKKTYKRVRGAFTIVGNIYLDGEEAMFACRDPYGIRPGVWGKKDGNYMVSSESVGLEILGYELKGDIPNGELMVFKKNKPPKFYEIDKKEHTPCIFEYIYFARPDSKISNYTPYNIRLELGKKLAKKLRKKGIDIDVVIPVPDTARPAATAIADELEIPAREGFIKNRYSARTFIMKSQEDREFEMRLKHNIIEDEFKNKKVLIVDDSIVRGTTTKYIVKLVKNASPKELHIGIFSPPVNYPCYYGIDISRKNELIARKFQKYYKKGLKELENKMAEYTDADTLTYLDTDDLKNITEYKTCSACFDGKYPLKLKKEEIENIEKDRGENKHGD</sequence>
<keyword evidence="7 11" id="KW-0408">Iron</keyword>
<dbReference type="PIRSF" id="PIRSF000485">
    <property type="entry name" value="Amd_phspho_trans"/>
    <property type="match status" value="1"/>
</dbReference>
<evidence type="ECO:0000256" key="5">
    <source>
        <dbReference type="ARBA" id="ARBA00022755"/>
    </source>
</evidence>
<feature type="binding site" evidence="7 10">
    <location>
        <position position="297"/>
    </location>
    <ligand>
        <name>Mg(2+)</name>
        <dbReference type="ChEBI" id="CHEBI:18420"/>
    </ligand>
</feature>
<comment type="pathway">
    <text evidence="1 7 8">Purine metabolism; IMP biosynthesis via de novo pathway; N(1)-(5-phospho-D-ribosyl)glycinamide from 5-phospho-alpha-D-ribose 1-diphosphate: step 1/2.</text>
</comment>
<dbReference type="SUPFAM" id="SSF56235">
    <property type="entry name" value="N-terminal nucleophile aminohydrolases (Ntn hydrolases)"/>
    <property type="match status" value="1"/>
</dbReference>
<feature type="binding site" evidence="7 11">
    <location>
        <position position="396"/>
    </location>
    <ligand>
        <name>[4Fe-4S] cluster</name>
        <dbReference type="ChEBI" id="CHEBI:49883"/>
    </ligand>
</feature>
<keyword evidence="14" id="KW-1185">Reference proteome</keyword>
<feature type="active site" description="Nucleophile" evidence="7 9">
    <location>
        <position position="2"/>
    </location>
</feature>
<dbReference type="PANTHER" id="PTHR11907">
    <property type="entry name" value="AMIDOPHOSPHORIBOSYLTRANSFERASE"/>
    <property type="match status" value="1"/>
</dbReference>
<dbReference type="InterPro" id="IPR029055">
    <property type="entry name" value="Ntn_hydrolases_N"/>
</dbReference>
<dbReference type="AlphaFoldDB" id="A0A5D0MJU0"/>
<keyword evidence="7 10" id="KW-0479">Metal-binding</keyword>
<name>A0A5D0MJU0_9BACT</name>
<organism evidence="13 14">
    <name type="scientific">Candidatus Mcinerneyibacterium aminivorans</name>
    <dbReference type="NCBI Taxonomy" id="2703815"/>
    <lineage>
        <taxon>Bacteria</taxon>
        <taxon>Candidatus Macinerneyibacteriota</taxon>
        <taxon>Candidatus Mcinerneyibacteria</taxon>
        <taxon>Candidatus Mcinerneyibacteriales</taxon>
        <taxon>Candidatus Mcinerneyibacteriaceae</taxon>
        <taxon>Candidatus Mcinerneyibacterium</taxon>
    </lineage>
</organism>
<dbReference type="GO" id="GO:0000287">
    <property type="term" value="F:magnesium ion binding"/>
    <property type="evidence" value="ECO:0007669"/>
    <property type="project" value="UniProtKB-UniRule"/>
</dbReference>
<reference evidence="13" key="1">
    <citation type="submission" date="2019-08" db="EMBL/GenBank/DDBJ databases">
        <title>Genomic characterization of a novel candidate phylum (ARYD3) from a high temperature, high salinity tertiary oil reservoir in north central Oklahoma, USA.</title>
        <authorList>
            <person name="Youssef N.H."/>
            <person name="Yadav A."/>
            <person name="Elshahed M.S."/>
        </authorList>
    </citation>
    <scope>NUCLEOTIDE SEQUENCE [LARGE SCALE GENOMIC DNA]</scope>
    <source>
        <strain evidence="13">ARYD3</strain>
    </source>
</reference>
<comment type="cofactor">
    <cofactor evidence="7 11">
        <name>[4Fe-4S] cluster</name>
        <dbReference type="ChEBI" id="CHEBI:49883"/>
    </cofactor>
    <text evidence="7 11">Binds 1 [4Fe-4S] cluster per subunit.</text>
</comment>
<dbReference type="Gene3D" id="3.60.20.10">
    <property type="entry name" value="Glutamine Phosphoribosylpyrophosphate, subunit 1, domain 1"/>
    <property type="match status" value="1"/>
</dbReference>
<keyword evidence="5 7" id="KW-0658">Purine biosynthesis</keyword>
<dbReference type="UniPathway" id="UPA00074">
    <property type="reaction ID" value="UER00124"/>
</dbReference>
<feature type="binding site" evidence="7 11">
    <location>
        <position position="457"/>
    </location>
    <ligand>
        <name>[4Fe-4S] cluster</name>
        <dbReference type="ChEBI" id="CHEBI:49883"/>
    </ligand>
</feature>
<evidence type="ECO:0000256" key="7">
    <source>
        <dbReference type="HAMAP-Rule" id="MF_01931"/>
    </source>
</evidence>
<dbReference type="GO" id="GO:0051539">
    <property type="term" value="F:4 iron, 4 sulfur cluster binding"/>
    <property type="evidence" value="ECO:0007669"/>
    <property type="project" value="UniProtKB-KW"/>
</dbReference>
<feature type="domain" description="Glutamine amidotransferase type-2" evidence="12">
    <location>
        <begin position="2"/>
        <end position="231"/>
    </location>
</feature>
<dbReference type="InterPro" id="IPR029057">
    <property type="entry name" value="PRTase-like"/>
</dbReference>
<evidence type="ECO:0000256" key="1">
    <source>
        <dbReference type="ARBA" id="ARBA00005209"/>
    </source>
</evidence>